<proteinExistence type="predicted"/>
<organism evidence="1">
    <name type="scientific">Myoviridae sp. ctXVO17</name>
    <dbReference type="NCBI Taxonomy" id="2825121"/>
    <lineage>
        <taxon>Viruses</taxon>
        <taxon>Duplodnaviria</taxon>
        <taxon>Heunggongvirae</taxon>
        <taxon>Uroviricota</taxon>
        <taxon>Caudoviricetes</taxon>
    </lineage>
</organism>
<reference evidence="1" key="1">
    <citation type="journal article" date="2021" name="Proc. Natl. Acad. Sci. U.S.A.">
        <title>A Catalog of Tens of Thousands of Viruses from Human Metagenomes Reveals Hidden Associations with Chronic Diseases.</title>
        <authorList>
            <person name="Tisza M.J."/>
            <person name="Buck C.B."/>
        </authorList>
    </citation>
    <scope>NUCLEOTIDE SEQUENCE</scope>
    <source>
        <strain evidence="1">CtXVO17</strain>
    </source>
</reference>
<evidence type="ECO:0000313" key="1">
    <source>
        <dbReference type="EMBL" id="DAE01028.1"/>
    </source>
</evidence>
<accession>A0A8S5P498</accession>
<sequence>MYIEEITEQTVIPNLMDDENVCMIKRNYSGKLEISELATFQISKIKKYMERKDVAFVIVKDDEKGA</sequence>
<dbReference type="EMBL" id="BK015316">
    <property type="protein sequence ID" value="DAE01028.1"/>
    <property type="molecule type" value="Genomic_DNA"/>
</dbReference>
<name>A0A8S5P498_9CAUD</name>
<protein>
    <submittedName>
        <fullName evidence="1">Uncharacterized protein</fullName>
    </submittedName>
</protein>